<dbReference type="SUPFAM" id="SSF111369">
    <property type="entry name" value="HlyD-like secretion proteins"/>
    <property type="match status" value="1"/>
</dbReference>
<feature type="transmembrane region" description="Helical" evidence="6">
    <location>
        <begin position="20"/>
        <end position="38"/>
    </location>
</feature>
<keyword evidence="2" id="KW-0813">Transport</keyword>
<dbReference type="Gene3D" id="2.40.420.20">
    <property type="match status" value="1"/>
</dbReference>
<protein>
    <submittedName>
        <fullName evidence="10">Cobalt-zinc-cadmium resistance protein CzcB</fullName>
    </submittedName>
</protein>
<dbReference type="Pfam" id="PF25975">
    <property type="entry name" value="CzcB_C"/>
    <property type="match status" value="1"/>
</dbReference>
<keyword evidence="6" id="KW-1133">Transmembrane helix</keyword>
<dbReference type="GO" id="GO:0015679">
    <property type="term" value="P:plasma membrane copper ion transport"/>
    <property type="evidence" value="ECO:0007669"/>
    <property type="project" value="TreeGrafter"/>
</dbReference>
<evidence type="ECO:0000259" key="8">
    <source>
        <dbReference type="Pfam" id="PF25973"/>
    </source>
</evidence>
<dbReference type="FunFam" id="2.40.30.170:FF:000010">
    <property type="entry name" value="Efflux RND transporter periplasmic adaptor subunit"/>
    <property type="match status" value="1"/>
</dbReference>
<dbReference type="SUPFAM" id="SSF51230">
    <property type="entry name" value="Single hybrid motif"/>
    <property type="match status" value="1"/>
</dbReference>
<dbReference type="GO" id="GO:0022857">
    <property type="term" value="F:transmembrane transporter activity"/>
    <property type="evidence" value="ECO:0007669"/>
    <property type="project" value="InterPro"/>
</dbReference>
<reference evidence="10 11" key="1">
    <citation type="submission" date="2019-02" db="EMBL/GenBank/DDBJ databases">
        <title>Deep-cultivation of Planctomycetes and their phenomic and genomic characterization uncovers novel biology.</title>
        <authorList>
            <person name="Wiegand S."/>
            <person name="Jogler M."/>
            <person name="Boedeker C."/>
            <person name="Pinto D."/>
            <person name="Vollmers J."/>
            <person name="Rivas-Marin E."/>
            <person name="Kohn T."/>
            <person name="Peeters S.H."/>
            <person name="Heuer A."/>
            <person name="Rast P."/>
            <person name="Oberbeckmann S."/>
            <person name="Bunk B."/>
            <person name="Jeske O."/>
            <person name="Meyerdierks A."/>
            <person name="Storesund J.E."/>
            <person name="Kallscheuer N."/>
            <person name="Luecker S."/>
            <person name="Lage O.M."/>
            <person name="Pohl T."/>
            <person name="Merkel B.J."/>
            <person name="Hornburger P."/>
            <person name="Mueller R.-W."/>
            <person name="Bruemmer F."/>
            <person name="Labrenz M."/>
            <person name="Spormann A.M."/>
            <person name="Op den Camp H."/>
            <person name="Overmann J."/>
            <person name="Amann R."/>
            <person name="Jetten M.S.M."/>
            <person name="Mascher T."/>
            <person name="Medema M.H."/>
            <person name="Devos D.P."/>
            <person name="Kaster A.-K."/>
            <person name="Ovreas L."/>
            <person name="Rohde M."/>
            <person name="Galperin M.Y."/>
            <person name="Jogler C."/>
        </authorList>
    </citation>
    <scope>NUCLEOTIDE SEQUENCE [LARGE SCALE GENOMIC DNA]</scope>
    <source>
        <strain evidence="10 11">HG66A1</strain>
    </source>
</reference>
<name>A0A517PVT0_9PLAN</name>
<organism evidence="10 11">
    <name type="scientific">Gimesia chilikensis</name>
    <dbReference type="NCBI Taxonomy" id="2605989"/>
    <lineage>
        <taxon>Bacteria</taxon>
        <taxon>Pseudomonadati</taxon>
        <taxon>Planctomycetota</taxon>
        <taxon>Planctomycetia</taxon>
        <taxon>Planctomycetales</taxon>
        <taxon>Planctomycetaceae</taxon>
        <taxon>Gimesia</taxon>
    </lineage>
</organism>
<evidence type="ECO:0000256" key="3">
    <source>
        <dbReference type="ARBA" id="ARBA00022833"/>
    </source>
</evidence>
<evidence type="ECO:0000256" key="6">
    <source>
        <dbReference type="SAM" id="Phobius"/>
    </source>
</evidence>
<evidence type="ECO:0000259" key="7">
    <source>
        <dbReference type="Pfam" id="PF25954"/>
    </source>
</evidence>
<keyword evidence="4" id="KW-0105">Cadmium resistance</keyword>
<dbReference type="GO" id="GO:0060003">
    <property type="term" value="P:copper ion export"/>
    <property type="evidence" value="ECO:0007669"/>
    <property type="project" value="TreeGrafter"/>
</dbReference>
<dbReference type="Gene3D" id="2.40.30.170">
    <property type="match status" value="1"/>
</dbReference>
<keyword evidence="6" id="KW-0812">Transmembrane</keyword>
<dbReference type="Pfam" id="PF25954">
    <property type="entry name" value="Beta-barrel_RND_2"/>
    <property type="match status" value="1"/>
</dbReference>
<evidence type="ECO:0000256" key="2">
    <source>
        <dbReference type="ARBA" id="ARBA00022448"/>
    </source>
</evidence>
<evidence type="ECO:0000259" key="9">
    <source>
        <dbReference type="Pfam" id="PF25975"/>
    </source>
</evidence>
<accession>A0A517PVT0</accession>
<dbReference type="AlphaFoldDB" id="A0A517PVT0"/>
<dbReference type="Pfam" id="PF25973">
    <property type="entry name" value="BSH_CzcB"/>
    <property type="match status" value="1"/>
</dbReference>
<dbReference type="Proteomes" id="UP000320421">
    <property type="component" value="Chromosome"/>
</dbReference>
<gene>
    <name evidence="10" type="primary">czcB_4</name>
    <name evidence="10" type="ORF">HG66A1_53030</name>
</gene>
<dbReference type="PANTHER" id="PTHR30097">
    <property type="entry name" value="CATION EFFLUX SYSTEM PROTEIN CUSB"/>
    <property type="match status" value="1"/>
</dbReference>
<dbReference type="GO" id="GO:0046686">
    <property type="term" value="P:response to cadmium ion"/>
    <property type="evidence" value="ECO:0007669"/>
    <property type="project" value="UniProtKB-KW"/>
</dbReference>
<dbReference type="InterPro" id="IPR058649">
    <property type="entry name" value="CzcB_C"/>
</dbReference>
<dbReference type="RefSeq" id="WP_145190953.1">
    <property type="nucleotide sequence ID" value="NZ_CP036266.1"/>
</dbReference>
<keyword evidence="6" id="KW-0472">Membrane</keyword>
<dbReference type="InterPro" id="IPR051909">
    <property type="entry name" value="MFP_Cation_Efflux"/>
</dbReference>
<proteinExistence type="inferred from homology"/>
<comment type="function">
    <text evidence="5">CzcA and CzcB together would act in zinc efflux nearly as effectively as the complete czc efflux system (CzcABC). The CzcB protein is thought to funnel zinc cations to the CzcA transport protein.</text>
</comment>
<dbReference type="FunFam" id="2.40.420.20:FF:000006">
    <property type="entry name" value="RND family efflux transporter MFP subunit"/>
    <property type="match status" value="1"/>
</dbReference>
<dbReference type="GO" id="GO:0030313">
    <property type="term" value="C:cell envelope"/>
    <property type="evidence" value="ECO:0007669"/>
    <property type="project" value="TreeGrafter"/>
</dbReference>
<evidence type="ECO:0000256" key="4">
    <source>
        <dbReference type="ARBA" id="ARBA00043263"/>
    </source>
</evidence>
<dbReference type="GO" id="GO:0016020">
    <property type="term" value="C:membrane"/>
    <property type="evidence" value="ECO:0007669"/>
    <property type="project" value="InterPro"/>
</dbReference>
<dbReference type="InterPro" id="IPR011053">
    <property type="entry name" value="Single_hybrid_motif"/>
</dbReference>
<feature type="domain" description="CusB-like beta-barrel" evidence="7">
    <location>
        <begin position="349"/>
        <end position="425"/>
    </location>
</feature>
<feature type="domain" description="CzcB-like C-terminal circularly permuted SH3-like" evidence="9">
    <location>
        <begin position="432"/>
        <end position="493"/>
    </location>
</feature>
<dbReference type="Gene3D" id="2.40.50.100">
    <property type="match status" value="1"/>
</dbReference>
<evidence type="ECO:0000256" key="1">
    <source>
        <dbReference type="ARBA" id="ARBA00009477"/>
    </source>
</evidence>
<dbReference type="PANTHER" id="PTHR30097:SF4">
    <property type="entry name" value="SLR6042 PROTEIN"/>
    <property type="match status" value="1"/>
</dbReference>
<evidence type="ECO:0000256" key="5">
    <source>
        <dbReference type="ARBA" id="ARBA00058766"/>
    </source>
</evidence>
<dbReference type="NCBIfam" id="TIGR01730">
    <property type="entry name" value="RND_mfp"/>
    <property type="match status" value="1"/>
</dbReference>
<comment type="similarity">
    <text evidence="1">Belongs to the membrane fusion protein (MFP) (TC 8.A.1) family.</text>
</comment>
<evidence type="ECO:0000313" key="10">
    <source>
        <dbReference type="EMBL" id="QDT23482.1"/>
    </source>
</evidence>
<keyword evidence="11" id="KW-1185">Reference proteome</keyword>
<dbReference type="InterPro" id="IPR058792">
    <property type="entry name" value="Beta-barrel_RND_2"/>
</dbReference>
<evidence type="ECO:0000313" key="11">
    <source>
        <dbReference type="Proteomes" id="UP000320421"/>
    </source>
</evidence>
<sequence>MMNVDRIENLWCNKHRMTALMGYGLLAVAVGAAGMYAVTRAFLTEPVSGVASTEARHGVDDEHGEDSYVVTLAKDKWAVAGLRIAEVASSNLTRTEWITGKVALNEDRLAHVYSLVDGQIHEVKVQFGDDVKQGQVLAVIDSKEVGLAKLDLYKDRLDAEFAKINYEFMREINENTQALIKVLIERPPLEKIGATFDDKQLGKNRQQLMTAYANLYKSRADYERLTSVAESGVVAGKLLIEAKARFEADQATFQSLLEQLKFTASQEALLAEQKLQQAEQTVAASRSRLLILGYQQDDLKSIDPIKEGEMIAHYELRAPFDGTVIGKNVVLAERVGPDTEMFQVADLSTLWVQADIYQKDLPKTRQLGETLRFRSPDSDHLHEARIFYTGDILDPETRTVRLRATIDNPDRHLKPGMFVEIALPGETLSNIVTLPASAIQEVEGHDVVFVQTGLEAFEKRKVKVGMRSGDTVQIRDGLQPGNKVVVVGGFALKSELMKGSISHGH</sequence>
<dbReference type="InterPro" id="IPR058647">
    <property type="entry name" value="BSH_CzcB-like"/>
</dbReference>
<feature type="domain" description="CzcB-like barrel-sandwich hybrid" evidence="8">
    <location>
        <begin position="108"/>
        <end position="346"/>
    </location>
</feature>
<keyword evidence="3" id="KW-0862">Zinc</keyword>
<dbReference type="OrthoDB" id="9806939at2"/>
<dbReference type="InterPro" id="IPR006143">
    <property type="entry name" value="RND_pump_MFP"/>
</dbReference>
<dbReference type="EMBL" id="CP036266">
    <property type="protein sequence ID" value="QDT23482.1"/>
    <property type="molecule type" value="Genomic_DNA"/>
</dbReference>